<organism evidence="7 8">
    <name type="scientific">Acetobacter tropicalis</name>
    <dbReference type="NCBI Taxonomy" id="104102"/>
    <lineage>
        <taxon>Bacteria</taxon>
        <taxon>Pseudomonadati</taxon>
        <taxon>Pseudomonadota</taxon>
        <taxon>Alphaproteobacteria</taxon>
        <taxon>Acetobacterales</taxon>
        <taxon>Acetobacteraceae</taxon>
        <taxon>Acetobacter</taxon>
    </lineage>
</organism>
<keyword evidence="5 6" id="KW-0472">Membrane</keyword>
<feature type="transmembrane region" description="Helical" evidence="6">
    <location>
        <begin position="174"/>
        <end position="195"/>
    </location>
</feature>
<dbReference type="PANTHER" id="PTHR30086:SF20">
    <property type="entry name" value="ARGININE EXPORTER PROTEIN ARGO-RELATED"/>
    <property type="match status" value="1"/>
</dbReference>
<proteinExistence type="predicted"/>
<keyword evidence="3 6" id="KW-0812">Transmembrane</keyword>
<sequence>MAFFQTVRYDALSICKNRKEQRMSWHVWWVFSGIVFFLCAVPGPNMLHVLNRSAQVGIKRCTMTMAGCLSALVVVLGLSAAGLGAALTAAPHLFGVLRVAGALYLVYLGIKAWRGAGAVPQDAPATMQEGSGVSENTGVSLVPAEQGSHGGAETLSAAMANPHLSMRVLWRDGFFVGLSNPKLLLFATAFFPQFISPHEARAPQFLVLILTFLALELFWYSLYAFGGTSLSRMLQRPDLRKLFDRITGVVFMGFGGVLLRGRL</sequence>
<feature type="transmembrane region" description="Helical" evidence="6">
    <location>
        <begin position="93"/>
        <end position="110"/>
    </location>
</feature>
<name>A0A094YUR2_9PROT</name>
<feature type="transmembrane region" description="Helical" evidence="6">
    <location>
        <begin position="62"/>
        <end position="87"/>
    </location>
</feature>
<dbReference type="AlphaFoldDB" id="A0A094YUR2"/>
<dbReference type="Proteomes" id="UP000029448">
    <property type="component" value="Unassembled WGS sequence"/>
</dbReference>
<gene>
    <name evidence="7" type="ORF">AtDm6_0853</name>
</gene>
<evidence type="ECO:0000256" key="1">
    <source>
        <dbReference type="ARBA" id="ARBA00004651"/>
    </source>
</evidence>
<dbReference type="STRING" id="104102.AtDm6_0853"/>
<reference evidence="7 8" key="1">
    <citation type="submission" date="2014-06" db="EMBL/GenBank/DDBJ databases">
        <title>Functional and comparative genomic analyses of the Drosophila gut microbiota identify candidate symbiosis factors.</title>
        <authorList>
            <person name="Newell P.D."/>
            <person name="Chaston J.M."/>
            <person name="Douglas A.E."/>
        </authorList>
    </citation>
    <scope>NUCLEOTIDE SEQUENCE [LARGE SCALE GENOMIC DNA]</scope>
    <source>
        <strain evidence="7 8">DmCS_006</strain>
    </source>
</reference>
<evidence type="ECO:0000256" key="6">
    <source>
        <dbReference type="SAM" id="Phobius"/>
    </source>
</evidence>
<dbReference type="PANTHER" id="PTHR30086">
    <property type="entry name" value="ARGININE EXPORTER PROTEIN ARGO"/>
    <property type="match status" value="1"/>
</dbReference>
<dbReference type="InterPro" id="IPR001123">
    <property type="entry name" value="LeuE-type"/>
</dbReference>
<dbReference type="PATRIC" id="fig|104102.7.peg.844"/>
<evidence type="ECO:0000256" key="5">
    <source>
        <dbReference type="ARBA" id="ARBA00023136"/>
    </source>
</evidence>
<keyword evidence="4 6" id="KW-1133">Transmembrane helix</keyword>
<dbReference type="Pfam" id="PF01810">
    <property type="entry name" value="LysE"/>
    <property type="match status" value="1"/>
</dbReference>
<evidence type="ECO:0000256" key="3">
    <source>
        <dbReference type="ARBA" id="ARBA00022692"/>
    </source>
</evidence>
<dbReference type="GO" id="GO:0005886">
    <property type="term" value="C:plasma membrane"/>
    <property type="evidence" value="ECO:0007669"/>
    <property type="project" value="UniProtKB-SubCell"/>
</dbReference>
<dbReference type="EMBL" id="JOKM01000021">
    <property type="protein sequence ID" value="KGB25172.1"/>
    <property type="molecule type" value="Genomic_DNA"/>
</dbReference>
<comment type="caution">
    <text evidence="7">The sequence shown here is derived from an EMBL/GenBank/DDBJ whole genome shotgun (WGS) entry which is preliminary data.</text>
</comment>
<feature type="transmembrane region" description="Helical" evidence="6">
    <location>
        <begin position="27"/>
        <end position="50"/>
    </location>
</feature>
<accession>A0A094YUR2</accession>
<keyword evidence="8" id="KW-1185">Reference proteome</keyword>
<comment type="subcellular location">
    <subcellularLocation>
        <location evidence="1">Cell membrane</location>
        <topology evidence="1">Multi-pass membrane protein</topology>
    </subcellularLocation>
</comment>
<evidence type="ECO:0000256" key="4">
    <source>
        <dbReference type="ARBA" id="ARBA00022989"/>
    </source>
</evidence>
<dbReference type="GO" id="GO:0015171">
    <property type="term" value="F:amino acid transmembrane transporter activity"/>
    <property type="evidence" value="ECO:0007669"/>
    <property type="project" value="TreeGrafter"/>
</dbReference>
<keyword evidence="2" id="KW-1003">Cell membrane</keyword>
<protein>
    <submittedName>
        <fullName evidence="7">Homoserine/homoserine lactone efflux protein</fullName>
    </submittedName>
</protein>
<evidence type="ECO:0000256" key="2">
    <source>
        <dbReference type="ARBA" id="ARBA00022475"/>
    </source>
</evidence>
<evidence type="ECO:0000313" key="8">
    <source>
        <dbReference type="Proteomes" id="UP000029448"/>
    </source>
</evidence>
<evidence type="ECO:0000313" key="7">
    <source>
        <dbReference type="EMBL" id="KGB25172.1"/>
    </source>
</evidence>
<feature type="transmembrane region" description="Helical" evidence="6">
    <location>
        <begin position="207"/>
        <end position="230"/>
    </location>
</feature>